<evidence type="ECO:0000256" key="1">
    <source>
        <dbReference type="SAM" id="Phobius"/>
    </source>
</evidence>
<reference evidence="2 3" key="1">
    <citation type="journal article" date="2019" name="Sci. Rep.">
        <title>Orb-weaving spider Araneus ventricosus genome elucidates the spidroin gene catalogue.</title>
        <authorList>
            <person name="Kono N."/>
            <person name="Nakamura H."/>
            <person name="Ohtoshi R."/>
            <person name="Moran D.A.P."/>
            <person name="Shinohara A."/>
            <person name="Yoshida Y."/>
            <person name="Fujiwara M."/>
            <person name="Mori M."/>
            <person name="Tomita M."/>
            <person name="Arakawa K."/>
        </authorList>
    </citation>
    <scope>NUCLEOTIDE SEQUENCE [LARGE SCALE GENOMIC DNA]</scope>
</reference>
<sequence length="111" mass="12922">MDTTRIDILNLVLPERGLSGARTFREERIDSRGNEIPSVISATLMFLSLKLFFLHQMTFILLLMQLFQTYASQRHRHLLDDLLCTQSEKLTLVQLLIVGGKDYNDRFRPIL</sequence>
<keyword evidence="3" id="KW-1185">Reference proteome</keyword>
<feature type="transmembrane region" description="Helical" evidence="1">
    <location>
        <begin position="44"/>
        <end position="67"/>
    </location>
</feature>
<keyword evidence="1" id="KW-0472">Membrane</keyword>
<dbReference type="Proteomes" id="UP000499080">
    <property type="component" value="Unassembled WGS sequence"/>
</dbReference>
<evidence type="ECO:0000313" key="2">
    <source>
        <dbReference type="EMBL" id="GBO06523.1"/>
    </source>
</evidence>
<comment type="caution">
    <text evidence="2">The sequence shown here is derived from an EMBL/GenBank/DDBJ whole genome shotgun (WGS) entry which is preliminary data.</text>
</comment>
<dbReference type="EMBL" id="BGPR01032823">
    <property type="protein sequence ID" value="GBO06523.1"/>
    <property type="molecule type" value="Genomic_DNA"/>
</dbReference>
<proteinExistence type="predicted"/>
<gene>
    <name evidence="2" type="ORF">AVEN_237897_1</name>
</gene>
<dbReference type="AlphaFoldDB" id="A0A4Y2U1Y6"/>
<organism evidence="2 3">
    <name type="scientific">Araneus ventricosus</name>
    <name type="common">Orbweaver spider</name>
    <name type="synonym">Epeira ventricosa</name>
    <dbReference type="NCBI Taxonomy" id="182803"/>
    <lineage>
        <taxon>Eukaryota</taxon>
        <taxon>Metazoa</taxon>
        <taxon>Ecdysozoa</taxon>
        <taxon>Arthropoda</taxon>
        <taxon>Chelicerata</taxon>
        <taxon>Arachnida</taxon>
        <taxon>Araneae</taxon>
        <taxon>Araneomorphae</taxon>
        <taxon>Entelegynae</taxon>
        <taxon>Araneoidea</taxon>
        <taxon>Araneidae</taxon>
        <taxon>Araneus</taxon>
    </lineage>
</organism>
<name>A0A4Y2U1Y6_ARAVE</name>
<protein>
    <submittedName>
        <fullName evidence="2">Uncharacterized protein</fullName>
    </submittedName>
</protein>
<keyword evidence="1" id="KW-1133">Transmembrane helix</keyword>
<keyword evidence="1" id="KW-0812">Transmembrane</keyword>
<evidence type="ECO:0000313" key="3">
    <source>
        <dbReference type="Proteomes" id="UP000499080"/>
    </source>
</evidence>
<accession>A0A4Y2U1Y6</accession>